<dbReference type="AlphaFoldDB" id="A0AAV9UWI5"/>
<feature type="region of interest" description="Disordered" evidence="1">
    <location>
        <begin position="174"/>
        <end position="193"/>
    </location>
</feature>
<organism evidence="2 3">
    <name type="scientific">Orbilia brochopaga</name>
    <dbReference type="NCBI Taxonomy" id="3140254"/>
    <lineage>
        <taxon>Eukaryota</taxon>
        <taxon>Fungi</taxon>
        <taxon>Dikarya</taxon>
        <taxon>Ascomycota</taxon>
        <taxon>Pezizomycotina</taxon>
        <taxon>Orbiliomycetes</taxon>
        <taxon>Orbiliales</taxon>
        <taxon>Orbiliaceae</taxon>
        <taxon>Orbilia</taxon>
    </lineage>
</organism>
<keyword evidence="3" id="KW-1185">Reference proteome</keyword>
<proteinExistence type="predicted"/>
<evidence type="ECO:0000256" key="1">
    <source>
        <dbReference type="SAM" id="MobiDB-lite"/>
    </source>
</evidence>
<evidence type="ECO:0000313" key="2">
    <source>
        <dbReference type="EMBL" id="KAK6349459.1"/>
    </source>
</evidence>
<sequence>MQSLRTSMAAATRGSKTYTYRYPHILRIHRGMSSRIDSSTVSKITQAEKDLTGLDGPVAGGPTARAQQHVGEAITASVLHDITEGEKSVTMDGSGPVKGGPTAVAQSELAKAIKEGEITPPSRGGPPPDTPSPISLSTVYTPTGEQTTRPTPGATLDPPTISRIHDAERKITGEFDAAPGGPTDAAKRHAGEKIDGAVLREVVEGEKRVTGLDSGVKGGPAGVAQSILSKSRAGRVN</sequence>
<evidence type="ECO:0008006" key="4">
    <source>
        <dbReference type="Google" id="ProtNLM"/>
    </source>
</evidence>
<gene>
    <name evidence="2" type="ORF">TWF696_005743</name>
</gene>
<comment type="caution">
    <text evidence="2">The sequence shown here is derived from an EMBL/GenBank/DDBJ whole genome shotgun (WGS) entry which is preliminary data.</text>
</comment>
<reference evidence="2 3" key="1">
    <citation type="submission" date="2019-10" db="EMBL/GenBank/DDBJ databases">
        <authorList>
            <person name="Palmer J.M."/>
        </authorList>
    </citation>
    <scope>NUCLEOTIDE SEQUENCE [LARGE SCALE GENOMIC DNA]</scope>
    <source>
        <strain evidence="2 3">TWF696</strain>
    </source>
</reference>
<feature type="region of interest" description="Disordered" evidence="1">
    <location>
        <begin position="209"/>
        <end position="237"/>
    </location>
</feature>
<evidence type="ECO:0000313" key="3">
    <source>
        <dbReference type="Proteomes" id="UP001375240"/>
    </source>
</evidence>
<name>A0AAV9UWI5_9PEZI</name>
<dbReference type="Proteomes" id="UP001375240">
    <property type="component" value="Unassembled WGS sequence"/>
</dbReference>
<accession>A0AAV9UWI5</accession>
<feature type="region of interest" description="Disordered" evidence="1">
    <location>
        <begin position="116"/>
        <end position="160"/>
    </location>
</feature>
<feature type="compositionally biased region" description="Polar residues" evidence="1">
    <location>
        <begin position="134"/>
        <end position="150"/>
    </location>
</feature>
<protein>
    <recommendedName>
        <fullName evidence="4">SMP domain-containing protein</fullName>
    </recommendedName>
</protein>
<dbReference type="EMBL" id="JAVHNQ010000004">
    <property type="protein sequence ID" value="KAK6349459.1"/>
    <property type="molecule type" value="Genomic_DNA"/>
</dbReference>